<evidence type="ECO:0000313" key="2">
    <source>
        <dbReference type="Proteomes" id="UP001237207"/>
    </source>
</evidence>
<dbReference type="RefSeq" id="WP_307258670.1">
    <property type="nucleotide sequence ID" value="NZ_JAUSUC010000060.1"/>
</dbReference>
<accession>A0AAJ1T0V5</accession>
<evidence type="ECO:0000313" key="1">
    <source>
        <dbReference type="EMBL" id="MDQ0216604.1"/>
    </source>
</evidence>
<gene>
    <name evidence="1" type="ORF">J2S13_003078</name>
</gene>
<dbReference type="InterPro" id="IPR007169">
    <property type="entry name" value="RemA-like"/>
</dbReference>
<dbReference type="EMBL" id="JAUSUC010000060">
    <property type="protein sequence ID" value="MDQ0216604.1"/>
    <property type="molecule type" value="Genomic_DNA"/>
</dbReference>
<dbReference type="NCBIfam" id="NF046065">
    <property type="entry name" value="MtxRegRemB"/>
    <property type="match status" value="1"/>
</dbReference>
<keyword evidence="2" id="KW-1185">Reference proteome</keyword>
<organism evidence="1 2">
    <name type="scientific">Oikeobacillus pervagus</name>
    <dbReference type="NCBI Taxonomy" id="1325931"/>
    <lineage>
        <taxon>Bacteria</taxon>
        <taxon>Bacillati</taxon>
        <taxon>Bacillota</taxon>
        <taxon>Bacilli</taxon>
        <taxon>Bacillales</taxon>
        <taxon>Bacillaceae</taxon>
        <taxon>Oikeobacillus</taxon>
    </lineage>
</organism>
<evidence type="ECO:0008006" key="3">
    <source>
        <dbReference type="Google" id="ProtNLM"/>
    </source>
</evidence>
<proteinExistence type="predicted"/>
<comment type="caution">
    <text evidence="1">The sequence shown here is derived from an EMBL/GenBank/DDBJ whole genome shotgun (WGS) entry which is preliminary data.</text>
</comment>
<dbReference type="AlphaFoldDB" id="A0AAJ1T0V5"/>
<reference evidence="1" key="1">
    <citation type="submission" date="2023-07" db="EMBL/GenBank/DDBJ databases">
        <title>Genomic Encyclopedia of Type Strains, Phase IV (KMG-IV): sequencing the most valuable type-strain genomes for metagenomic binning, comparative biology and taxonomic classification.</title>
        <authorList>
            <person name="Goeker M."/>
        </authorList>
    </citation>
    <scope>NUCLEOTIDE SEQUENCE</scope>
    <source>
        <strain evidence="1">DSM 23947</strain>
    </source>
</reference>
<dbReference type="Pfam" id="PF04025">
    <property type="entry name" value="RemA-like"/>
    <property type="match status" value="1"/>
</dbReference>
<dbReference type="Proteomes" id="UP001237207">
    <property type="component" value="Unassembled WGS sequence"/>
</dbReference>
<name>A0AAJ1T0V5_9BACI</name>
<protein>
    <recommendedName>
        <fullName evidence="3">DUF370 domain-containing protein</fullName>
    </recommendedName>
</protein>
<sequence length="85" mass="9656">MYVHVGEDVMVHTNEIISIIDKNSVCSSHENEHWINQQSNSVISLVKGDFKSVVVTADKVFLSPLSSSTLNKRICKYNLRRSYSK</sequence>